<reference evidence="2" key="1">
    <citation type="submission" date="2021-01" db="EMBL/GenBank/DDBJ databases">
        <title>Genome public.</title>
        <authorList>
            <person name="Liu C."/>
            <person name="Sun Q."/>
        </authorList>
    </citation>
    <scope>NUCLEOTIDE SEQUENCE [LARGE SCALE GENOMIC DNA]</scope>
    <source>
        <strain evidence="2">YIM B02567</strain>
    </source>
</reference>
<dbReference type="InterPro" id="IPR010133">
    <property type="entry name" value="Bacteriocin_signal_seq"/>
</dbReference>
<keyword evidence="2" id="KW-1185">Reference proteome</keyword>
<organism evidence="1 2">
    <name type="scientific">Chryseobacterium paridis</name>
    <dbReference type="NCBI Taxonomy" id="2800328"/>
    <lineage>
        <taxon>Bacteria</taxon>
        <taxon>Pseudomonadati</taxon>
        <taxon>Bacteroidota</taxon>
        <taxon>Flavobacteriia</taxon>
        <taxon>Flavobacteriales</taxon>
        <taxon>Weeksellaceae</taxon>
        <taxon>Chryseobacterium group</taxon>
        <taxon>Chryseobacterium</taxon>
    </lineage>
</organism>
<protein>
    <submittedName>
        <fullName evidence="1">Bacteriocin</fullName>
    </submittedName>
</protein>
<evidence type="ECO:0000313" key="2">
    <source>
        <dbReference type="Proteomes" id="UP000628669"/>
    </source>
</evidence>
<name>A0ABS1FQH3_9FLAO</name>
<dbReference type="NCBIfam" id="TIGR01847">
    <property type="entry name" value="bacteriocin_sig"/>
    <property type="match status" value="1"/>
</dbReference>
<proteinExistence type="predicted"/>
<gene>
    <name evidence="1" type="ORF">JHL15_02800</name>
</gene>
<evidence type="ECO:0000313" key="1">
    <source>
        <dbReference type="EMBL" id="MBK1894684.1"/>
    </source>
</evidence>
<accession>A0ABS1FQH3</accession>
<dbReference type="EMBL" id="JAENHK010000001">
    <property type="protein sequence ID" value="MBK1894684.1"/>
    <property type="molecule type" value="Genomic_DNA"/>
</dbReference>
<dbReference type="Proteomes" id="UP000628669">
    <property type="component" value="Unassembled WGS sequence"/>
</dbReference>
<sequence length="53" mass="5761">MKKSNIQKRKLTKKELKEINGGAGFDCVMECICMFPDGSSQVGVCTSKGDCCL</sequence>
<dbReference type="RefSeq" id="WP_200242554.1">
    <property type="nucleotide sequence ID" value="NZ_JAENHK010000001.1"/>
</dbReference>
<comment type="caution">
    <text evidence="1">The sequence shown here is derived from an EMBL/GenBank/DDBJ whole genome shotgun (WGS) entry which is preliminary data.</text>
</comment>